<dbReference type="InterPro" id="IPR035571">
    <property type="entry name" value="UPF0234-like_C"/>
</dbReference>
<evidence type="ECO:0000313" key="2">
    <source>
        <dbReference type="EMBL" id="CAH0537507.1"/>
    </source>
</evidence>
<dbReference type="Pfam" id="PF04175">
    <property type="entry name" value="DUF406"/>
    <property type="match status" value="1"/>
</dbReference>
<name>A0ABM9A1J8_9VIBR</name>
<dbReference type="PANTHER" id="PTHR38769:SF1">
    <property type="entry name" value="UPF0381 PROTEIN YFCZ-RELATED"/>
    <property type="match status" value="1"/>
</dbReference>
<dbReference type="RefSeq" id="WP_237360501.1">
    <property type="nucleotide sequence ID" value="NZ_CAKLDM010000001.1"/>
</dbReference>
<protein>
    <recommendedName>
        <fullName evidence="4">DUF406 family protein</fullName>
    </recommendedName>
</protein>
<evidence type="ECO:0000256" key="1">
    <source>
        <dbReference type="ARBA" id="ARBA00006201"/>
    </source>
</evidence>
<keyword evidence="3" id="KW-1185">Reference proteome</keyword>
<accession>A0ABM9A1J8</accession>
<sequence>MTNNKTDNNVCEACGCAGEIGFVIKEGDDVSEVQIRAESKQQLEAELNKYVTLSKQVCANSNHEVTHAEDDELSLTARFQFEVSAEKIIFEMKARSLR</sequence>
<dbReference type="EMBL" id="CAKLDM010000001">
    <property type="protein sequence ID" value="CAH0537507.1"/>
    <property type="molecule type" value="Genomic_DNA"/>
</dbReference>
<gene>
    <name evidence="2" type="ORF">VMF7928_01144</name>
</gene>
<evidence type="ECO:0000313" key="3">
    <source>
        <dbReference type="Proteomes" id="UP000838748"/>
    </source>
</evidence>
<dbReference type="Gene3D" id="3.30.70.860">
    <property type="match status" value="1"/>
</dbReference>
<organism evidence="2 3">
    <name type="scientific">Vibrio marisflavi CECT 7928</name>
    <dbReference type="NCBI Taxonomy" id="634439"/>
    <lineage>
        <taxon>Bacteria</taxon>
        <taxon>Pseudomonadati</taxon>
        <taxon>Pseudomonadota</taxon>
        <taxon>Gammaproteobacteria</taxon>
        <taxon>Vibrionales</taxon>
        <taxon>Vibrionaceae</taxon>
        <taxon>Vibrio</taxon>
    </lineage>
</organism>
<comment type="similarity">
    <text evidence="1">Belongs to the UPF0381 family.</text>
</comment>
<dbReference type="InterPro" id="IPR005272">
    <property type="entry name" value="DUF406"/>
</dbReference>
<dbReference type="PANTHER" id="PTHR38769">
    <property type="entry name" value="UPF0381 PROTEIN YFCZ-RELATED"/>
    <property type="match status" value="1"/>
</dbReference>
<comment type="caution">
    <text evidence="2">The sequence shown here is derived from an EMBL/GenBank/DDBJ whole genome shotgun (WGS) entry which is preliminary data.</text>
</comment>
<proteinExistence type="inferred from homology"/>
<evidence type="ECO:0008006" key="4">
    <source>
        <dbReference type="Google" id="ProtNLM"/>
    </source>
</evidence>
<dbReference type="Proteomes" id="UP000838748">
    <property type="component" value="Unassembled WGS sequence"/>
</dbReference>
<reference evidence="2" key="1">
    <citation type="submission" date="2021-11" db="EMBL/GenBank/DDBJ databases">
        <authorList>
            <person name="Rodrigo-Torres L."/>
            <person name="Arahal R. D."/>
            <person name="Lucena T."/>
        </authorList>
    </citation>
    <scope>NUCLEOTIDE SEQUENCE</scope>
    <source>
        <strain evidence="2">CECT 7928</strain>
    </source>
</reference>